<dbReference type="Pfam" id="PF00535">
    <property type="entry name" value="Glycos_transf_2"/>
    <property type="match status" value="1"/>
</dbReference>
<dbReference type="InterPro" id="IPR001173">
    <property type="entry name" value="Glyco_trans_2-like"/>
</dbReference>
<feature type="domain" description="Glycosyltransferase 2-like" evidence="1">
    <location>
        <begin position="1"/>
        <end position="109"/>
    </location>
</feature>
<keyword evidence="3" id="KW-1185">Reference proteome</keyword>
<gene>
    <name evidence="2" type="ORF">J2X15_004213</name>
</gene>
<dbReference type="Proteomes" id="UP001268089">
    <property type="component" value="Unassembled WGS sequence"/>
</dbReference>
<evidence type="ECO:0000313" key="2">
    <source>
        <dbReference type="EMBL" id="MDR7308890.1"/>
    </source>
</evidence>
<proteinExistence type="predicted"/>
<accession>A0ABU1ZVJ7</accession>
<dbReference type="InterPro" id="IPR050834">
    <property type="entry name" value="Glycosyltransf_2"/>
</dbReference>
<organism evidence="2 3">
    <name type="scientific">Rhodoferax saidenbachensis</name>
    <dbReference type="NCBI Taxonomy" id="1484693"/>
    <lineage>
        <taxon>Bacteria</taxon>
        <taxon>Pseudomonadati</taxon>
        <taxon>Pseudomonadota</taxon>
        <taxon>Betaproteobacteria</taxon>
        <taxon>Burkholderiales</taxon>
        <taxon>Comamonadaceae</taxon>
        <taxon>Rhodoferax</taxon>
    </lineage>
</organism>
<dbReference type="CDD" id="cd00761">
    <property type="entry name" value="Glyco_tranf_GTA_type"/>
    <property type="match status" value="1"/>
</dbReference>
<reference evidence="2 3" key="1">
    <citation type="submission" date="2023-07" db="EMBL/GenBank/DDBJ databases">
        <title>Sorghum-associated microbial communities from plants grown in Nebraska, USA.</title>
        <authorList>
            <person name="Schachtman D."/>
        </authorList>
    </citation>
    <scope>NUCLEOTIDE SEQUENCE [LARGE SCALE GENOMIC DNA]</scope>
    <source>
        <strain evidence="2 3">BE308</strain>
    </source>
</reference>
<dbReference type="PANTHER" id="PTHR43685">
    <property type="entry name" value="GLYCOSYLTRANSFERASE"/>
    <property type="match status" value="1"/>
</dbReference>
<comment type="caution">
    <text evidence="2">The sequence shown here is derived from an EMBL/GenBank/DDBJ whole genome shotgun (WGS) entry which is preliminary data.</text>
</comment>
<dbReference type="RefSeq" id="WP_310346900.1">
    <property type="nucleotide sequence ID" value="NZ_JAVDXO010000016.1"/>
</dbReference>
<dbReference type="PANTHER" id="PTHR43685:SF11">
    <property type="entry name" value="GLYCOSYLTRANSFERASE TAGX-RELATED"/>
    <property type="match status" value="1"/>
</dbReference>
<dbReference type="InterPro" id="IPR029044">
    <property type="entry name" value="Nucleotide-diphossugar_trans"/>
</dbReference>
<evidence type="ECO:0000313" key="3">
    <source>
        <dbReference type="Proteomes" id="UP001268089"/>
    </source>
</evidence>
<dbReference type="Gene3D" id="3.90.550.10">
    <property type="entry name" value="Spore Coat Polysaccharide Biosynthesis Protein SpsA, Chain A"/>
    <property type="match status" value="1"/>
</dbReference>
<evidence type="ECO:0000259" key="1">
    <source>
        <dbReference type="Pfam" id="PF00535"/>
    </source>
</evidence>
<sequence length="320" mass="35173">MPIYNEAKHLARTLETVLAQTHQAVDLIISDNHSTDGSGEIVARFMATHPNIQLWSPPEHCTALDHALFMWAKLKALDHDFFIHIGGHDWIDPHYVELLLRAKNVNPSASLVCGKGVALTKADEVLGEYAGKTPQLVGQYKSFNPFSIITLTSSNVAIHGLMPASIVRSVDFRYKCPALDVMFIAEVSTYGDVIYVPDAVFYQRISGTSTAGYLDKHMGLSETDSAAMVRIMNMQFQYVSEVADLACVNLPLQFRPAYKAALMTAYFVKWCAPDYANGTLPHIGGLVEKFLADMAKTGQDMEQGLSHFFAQPIAGNTATA</sequence>
<name>A0ABU1ZVJ7_9BURK</name>
<dbReference type="EMBL" id="JAVDXO010000016">
    <property type="protein sequence ID" value="MDR7308890.1"/>
    <property type="molecule type" value="Genomic_DNA"/>
</dbReference>
<protein>
    <recommendedName>
        <fullName evidence="1">Glycosyltransferase 2-like domain-containing protein</fullName>
    </recommendedName>
</protein>
<dbReference type="SUPFAM" id="SSF53448">
    <property type="entry name" value="Nucleotide-diphospho-sugar transferases"/>
    <property type="match status" value="1"/>
</dbReference>